<comment type="subcellular location">
    <subcellularLocation>
        <location evidence="1">Membrane</location>
        <topology evidence="1">Multi-pass membrane protein</topology>
    </subcellularLocation>
</comment>
<proteinExistence type="predicted"/>
<dbReference type="EMBL" id="CP012508">
    <property type="protein sequence ID" value="ALB23816.1"/>
    <property type="molecule type" value="Genomic_DNA"/>
</dbReference>
<dbReference type="SUPFAM" id="SSF103481">
    <property type="entry name" value="Multidrug resistance efflux transporter EmrE"/>
    <property type="match status" value="2"/>
</dbReference>
<dbReference type="GO" id="GO:0016020">
    <property type="term" value="C:membrane"/>
    <property type="evidence" value="ECO:0007669"/>
    <property type="project" value="UniProtKB-SubCell"/>
</dbReference>
<sequence>MIHSSLIKGIALTLFSALSYASLAAVIKHHPEVPLSLLVFAQSLVCLVLILPIIMQQNKKTAGALKNKKSLFKTNYLHFHIIRAFFSLGISYCLFFALKTIPLVNGVLLANTSALFTPFLALLFFRQKINHKLWPAILIGFVGVAIILNPSHDGFLRGGTLFALASALCVSSSMLFIRRTTDQDSGLTSAFYYFLLSSIISGVFLVINQPQLSTSFIRIILVTGLLFFCTQFALTLALQFIDAHIVSTLYYSNIVFAVLISIILLHTPTSLLMLGGIVLVCFSGIGCVYIQNKQKKHNTHHTQHGVTQTYATD</sequence>
<evidence type="ECO:0000313" key="5">
    <source>
        <dbReference type="EMBL" id="ALB23816.1"/>
    </source>
</evidence>
<gene>
    <name evidence="5" type="ORF">KU39_2640</name>
</gene>
<dbReference type="Pfam" id="PF00892">
    <property type="entry name" value="EamA"/>
    <property type="match status" value="2"/>
</dbReference>
<evidence type="ECO:0000256" key="1">
    <source>
        <dbReference type="ARBA" id="ARBA00004141"/>
    </source>
</evidence>
<dbReference type="Proteomes" id="UP000029558">
    <property type="component" value="Chromosome"/>
</dbReference>
<protein>
    <submittedName>
        <fullName evidence="5">EamA</fullName>
    </submittedName>
</protein>
<evidence type="ECO:0000256" key="3">
    <source>
        <dbReference type="ARBA" id="ARBA00022989"/>
    </source>
</evidence>
<evidence type="ECO:0000256" key="2">
    <source>
        <dbReference type="ARBA" id="ARBA00022692"/>
    </source>
</evidence>
<dbReference type="InterPro" id="IPR000620">
    <property type="entry name" value="EamA_dom"/>
</dbReference>
<dbReference type="OrthoDB" id="5621620at2"/>
<reference evidence="5 6" key="1">
    <citation type="journal article" date="2014" name="Genome Announc.">
        <title>Comparative Genome Analysis of Two Isolates of the Fish Pathogen Piscirickettsia salmonis from Different Hosts Reveals Major Differences in Virulence-Associated Secretion Systems.</title>
        <authorList>
            <person name="Bohle H."/>
            <person name="Henriquez P."/>
            <person name="Grothusen H."/>
            <person name="Navas E."/>
            <person name="Sandoval A."/>
            <person name="Bustamante F."/>
            <person name="Bustos P."/>
            <person name="Mancilla M."/>
        </authorList>
    </citation>
    <scope>NUCLEOTIDE SEQUENCE [LARGE SCALE GENOMIC DNA]</scope>
    <source>
        <strain evidence="6">B1-32597</strain>
    </source>
</reference>
<name>A0A1L6TEC9_PISSA</name>
<dbReference type="Gene3D" id="1.10.3730.20">
    <property type="match status" value="1"/>
</dbReference>
<dbReference type="PANTHER" id="PTHR22911:SF6">
    <property type="entry name" value="SOLUTE CARRIER FAMILY 35 MEMBER G1"/>
    <property type="match status" value="1"/>
</dbReference>
<evidence type="ECO:0000256" key="4">
    <source>
        <dbReference type="ARBA" id="ARBA00023136"/>
    </source>
</evidence>
<organism evidence="5 6">
    <name type="scientific">Piscirickettsia salmonis</name>
    <dbReference type="NCBI Taxonomy" id="1238"/>
    <lineage>
        <taxon>Bacteria</taxon>
        <taxon>Pseudomonadati</taxon>
        <taxon>Pseudomonadota</taxon>
        <taxon>Gammaproteobacteria</taxon>
        <taxon>Thiotrichales</taxon>
        <taxon>Piscirickettsiaceae</taxon>
        <taxon>Piscirickettsia</taxon>
    </lineage>
</organism>
<evidence type="ECO:0000313" key="6">
    <source>
        <dbReference type="Proteomes" id="UP000029558"/>
    </source>
</evidence>
<dbReference type="InterPro" id="IPR037185">
    <property type="entry name" value="EmrE-like"/>
</dbReference>
<keyword evidence="2" id="KW-0812">Transmembrane</keyword>
<keyword evidence="3" id="KW-1133">Transmembrane helix</keyword>
<keyword evidence="4" id="KW-0472">Membrane</keyword>
<dbReference type="AlphaFoldDB" id="A0A1L6TEC9"/>
<accession>A0A1L6TEC9</accession>
<dbReference type="PANTHER" id="PTHR22911">
    <property type="entry name" value="ACYL-MALONYL CONDENSING ENZYME-RELATED"/>
    <property type="match status" value="1"/>
</dbReference>
<dbReference type="RefSeq" id="WP_027242636.1">
    <property type="nucleotide sequence ID" value="NZ_CP013781.1"/>
</dbReference>